<keyword evidence="5 11" id="KW-0418">Kinase</keyword>
<feature type="compositionally biased region" description="Polar residues" evidence="9">
    <location>
        <begin position="662"/>
        <end position="676"/>
    </location>
</feature>
<comment type="caution">
    <text evidence="11">The sequence shown here is derived from an EMBL/GenBank/DDBJ whole genome shotgun (WGS) entry which is preliminary data.</text>
</comment>
<dbReference type="InterPro" id="IPR050660">
    <property type="entry name" value="NEK_Ser/Thr_kinase"/>
</dbReference>
<dbReference type="Gene3D" id="1.10.510.10">
    <property type="entry name" value="Transferase(Phosphotransferase) domain 1"/>
    <property type="match status" value="1"/>
</dbReference>
<keyword evidence="12" id="KW-1185">Reference proteome</keyword>
<dbReference type="RefSeq" id="XP_062654864.1">
    <property type="nucleotide sequence ID" value="XM_062807601.1"/>
</dbReference>
<organism evidence="11 12">
    <name type="scientific">Chaetomium fimeti</name>
    <dbReference type="NCBI Taxonomy" id="1854472"/>
    <lineage>
        <taxon>Eukaryota</taxon>
        <taxon>Fungi</taxon>
        <taxon>Dikarya</taxon>
        <taxon>Ascomycota</taxon>
        <taxon>Pezizomycotina</taxon>
        <taxon>Sordariomycetes</taxon>
        <taxon>Sordariomycetidae</taxon>
        <taxon>Sordariales</taxon>
        <taxon>Chaetomiaceae</taxon>
        <taxon>Chaetomium</taxon>
    </lineage>
</organism>
<feature type="binding site" evidence="7">
    <location>
        <position position="100"/>
    </location>
    <ligand>
        <name>ATP</name>
        <dbReference type="ChEBI" id="CHEBI:30616"/>
    </ligand>
</feature>
<accession>A0AAE0LNF3</accession>
<feature type="region of interest" description="Disordered" evidence="9">
    <location>
        <begin position="662"/>
        <end position="802"/>
    </location>
</feature>
<dbReference type="InterPro" id="IPR008271">
    <property type="entry name" value="Ser/Thr_kinase_AS"/>
</dbReference>
<evidence type="ECO:0000256" key="1">
    <source>
        <dbReference type="ARBA" id="ARBA00010886"/>
    </source>
</evidence>
<dbReference type="AlphaFoldDB" id="A0AAE0LNF3"/>
<feature type="domain" description="Protein kinase" evidence="10">
    <location>
        <begin position="69"/>
        <end position="387"/>
    </location>
</feature>
<keyword evidence="3" id="KW-0808">Transferase</keyword>
<evidence type="ECO:0000313" key="12">
    <source>
        <dbReference type="Proteomes" id="UP001278766"/>
    </source>
</evidence>
<dbReference type="CDD" id="cd00180">
    <property type="entry name" value="PKc"/>
    <property type="match status" value="1"/>
</dbReference>
<reference evidence="11" key="1">
    <citation type="journal article" date="2023" name="Mol. Phylogenet. Evol.">
        <title>Genome-scale phylogeny and comparative genomics of the fungal order Sordariales.</title>
        <authorList>
            <person name="Hensen N."/>
            <person name="Bonometti L."/>
            <person name="Westerberg I."/>
            <person name="Brannstrom I.O."/>
            <person name="Guillou S."/>
            <person name="Cros-Aarteil S."/>
            <person name="Calhoun S."/>
            <person name="Haridas S."/>
            <person name="Kuo A."/>
            <person name="Mondo S."/>
            <person name="Pangilinan J."/>
            <person name="Riley R."/>
            <person name="LaButti K."/>
            <person name="Andreopoulos B."/>
            <person name="Lipzen A."/>
            <person name="Chen C."/>
            <person name="Yan M."/>
            <person name="Daum C."/>
            <person name="Ng V."/>
            <person name="Clum A."/>
            <person name="Steindorff A."/>
            <person name="Ohm R.A."/>
            <person name="Martin F."/>
            <person name="Silar P."/>
            <person name="Natvig D.O."/>
            <person name="Lalanne C."/>
            <person name="Gautier V."/>
            <person name="Ament-Velasquez S.L."/>
            <person name="Kruys A."/>
            <person name="Hutchinson M.I."/>
            <person name="Powell A.J."/>
            <person name="Barry K."/>
            <person name="Miller A.N."/>
            <person name="Grigoriev I.V."/>
            <person name="Debuchy R."/>
            <person name="Gladieux P."/>
            <person name="Hiltunen Thoren M."/>
            <person name="Johannesson H."/>
        </authorList>
    </citation>
    <scope>NUCLEOTIDE SEQUENCE</scope>
    <source>
        <strain evidence="11">CBS 168.71</strain>
    </source>
</reference>
<feature type="compositionally biased region" description="Low complexity" evidence="9">
    <location>
        <begin position="531"/>
        <end position="550"/>
    </location>
</feature>
<dbReference type="Gene3D" id="3.30.200.20">
    <property type="entry name" value="Phosphorylase Kinase, domain 1"/>
    <property type="match status" value="1"/>
</dbReference>
<keyword evidence="4 7" id="KW-0547">Nucleotide-binding</keyword>
<feature type="compositionally biased region" description="Polar residues" evidence="9">
    <location>
        <begin position="739"/>
        <end position="749"/>
    </location>
</feature>
<keyword evidence="6 7" id="KW-0067">ATP-binding</keyword>
<keyword evidence="2" id="KW-0723">Serine/threonine-protein kinase</keyword>
<dbReference type="PROSITE" id="PS50011">
    <property type="entry name" value="PROTEIN_KINASE_DOM"/>
    <property type="match status" value="1"/>
</dbReference>
<keyword evidence="8" id="KW-0175">Coiled coil</keyword>
<dbReference type="PROSITE" id="PS00107">
    <property type="entry name" value="PROTEIN_KINASE_ATP"/>
    <property type="match status" value="1"/>
</dbReference>
<reference evidence="11" key="2">
    <citation type="submission" date="2023-06" db="EMBL/GenBank/DDBJ databases">
        <authorList>
            <consortium name="Lawrence Berkeley National Laboratory"/>
            <person name="Haridas S."/>
            <person name="Hensen N."/>
            <person name="Bonometti L."/>
            <person name="Westerberg I."/>
            <person name="Brannstrom I.O."/>
            <person name="Guillou S."/>
            <person name="Cros-Aarteil S."/>
            <person name="Calhoun S."/>
            <person name="Kuo A."/>
            <person name="Mondo S."/>
            <person name="Pangilinan J."/>
            <person name="Riley R."/>
            <person name="Labutti K."/>
            <person name="Andreopoulos B."/>
            <person name="Lipzen A."/>
            <person name="Chen C."/>
            <person name="Yanf M."/>
            <person name="Daum C."/>
            <person name="Ng V."/>
            <person name="Clum A."/>
            <person name="Steindorff A."/>
            <person name="Ohm R."/>
            <person name="Martin F."/>
            <person name="Silar P."/>
            <person name="Natvig D."/>
            <person name="Lalanne C."/>
            <person name="Gautier V."/>
            <person name="Ament-Velasquez S.L."/>
            <person name="Kruys A."/>
            <person name="Hutchinson M.I."/>
            <person name="Powell A.J."/>
            <person name="Barry K."/>
            <person name="Miller A.N."/>
            <person name="Grigoriev I.V."/>
            <person name="Debuchy R."/>
            <person name="Gladieux P."/>
            <person name="Thoren M.H."/>
            <person name="Johannesson H."/>
        </authorList>
    </citation>
    <scope>NUCLEOTIDE SEQUENCE</scope>
    <source>
        <strain evidence="11">CBS 168.71</strain>
    </source>
</reference>
<dbReference type="InterPro" id="IPR011009">
    <property type="entry name" value="Kinase-like_dom_sf"/>
</dbReference>
<evidence type="ECO:0000256" key="2">
    <source>
        <dbReference type="ARBA" id="ARBA00022527"/>
    </source>
</evidence>
<dbReference type="PROSITE" id="PS00108">
    <property type="entry name" value="PROTEIN_KINASE_ST"/>
    <property type="match status" value="1"/>
</dbReference>
<dbReference type="GeneID" id="87844549"/>
<feature type="region of interest" description="Disordered" evidence="9">
    <location>
        <begin position="489"/>
        <end position="635"/>
    </location>
</feature>
<gene>
    <name evidence="11" type="ORF">B0H64DRAFT_46347</name>
</gene>
<evidence type="ECO:0000256" key="4">
    <source>
        <dbReference type="ARBA" id="ARBA00022741"/>
    </source>
</evidence>
<comment type="similarity">
    <text evidence="1">Belongs to the protein kinase superfamily. NEK Ser/Thr protein kinase family. NIMA subfamily.</text>
</comment>
<dbReference type="SUPFAM" id="SSF56112">
    <property type="entry name" value="Protein kinase-like (PK-like)"/>
    <property type="match status" value="1"/>
</dbReference>
<dbReference type="PANTHER" id="PTHR43671">
    <property type="entry name" value="SERINE/THREONINE-PROTEIN KINASE NEK"/>
    <property type="match status" value="1"/>
</dbReference>
<dbReference type="InterPro" id="IPR001245">
    <property type="entry name" value="Ser-Thr/Tyr_kinase_cat_dom"/>
</dbReference>
<dbReference type="Pfam" id="PF07714">
    <property type="entry name" value="PK_Tyr_Ser-Thr"/>
    <property type="match status" value="1"/>
</dbReference>
<feature type="coiled-coil region" evidence="8">
    <location>
        <begin position="416"/>
        <end position="468"/>
    </location>
</feature>
<dbReference type="InterPro" id="IPR000719">
    <property type="entry name" value="Prot_kinase_dom"/>
</dbReference>
<evidence type="ECO:0000256" key="9">
    <source>
        <dbReference type="SAM" id="MobiDB-lite"/>
    </source>
</evidence>
<dbReference type="GO" id="GO:0005524">
    <property type="term" value="F:ATP binding"/>
    <property type="evidence" value="ECO:0007669"/>
    <property type="project" value="UniProtKB-UniRule"/>
</dbReference>
<dbReference type="EMBL" id="JAUEPN010000010">
    <property type="protein sequence ID" value="KAK3291350.1"/>
    <property type="molecule type" value="Genomic_DNA"/>
</dbReference>
<evidence type="ECO:0000313" key="11">
    <source>
        <dbReference type="EMBL" id="KAK3291350.1"/>
    </source>
</evidence>
<protein>
    <submittedName>
        <fullName evidence="11">Kinase-like domain-containing protein</fullName>
    </submittedName>
</protein>
<sequence>MSELGDGWQTVMPTSHAGMKRLPHSQLEECERKILEDWEASRHHWSGLGKHLPLDDFTEARKLHDRLKLACDTPLGSGSFGVVQKVQFHCNNRSICLARKQVRPPYRRYPVSLLREEANVMERLDHDHIVKLVGTYCIQTSLYLLLWPVAVCNLDILLNDIDSLRTNDGDRDDIINRLHALGLGDLSAIETPRSAARTSANNDNCPIEYLRRIMGCITRAVAYCHGSNIRHLDLKPSNILLNPGRVYLADFGIAKDVHDRENTMTRGLQGTPKWRAPELHQSKTDWSMKAADIYSLGLILLNIFTVIYNAPLDEFDAMLGDVSVDGRAEKLEEYLPKLEGLALASQDVDDANAPTFGPKHIVGLASRMVSKEPCSRPVIFQVDSELVELGGLEQVYHFQCCKRSSRFLTDRMNTRLKVVAEERDRLRAEHEQMAKRLQVLEARDETYERRLENERKIHAENITKLQAQLDKERAGRKMVDDLLVEMQQNSKQRRHIVHQPSANFQPSPSIPAPGGLTMRARPRSNLPPVAAPRQRPPTTQVQQPSPAPSVGDSPRLSYSQCVKGAATSQSPSLAAPLRRDSLIPSPSPSPGINSTANPSPELAGFTLRSRKSGSRLPLAVNPATPIRSGTPIIHQDLSSTDSTQYSMSDSVFSRMSLSKVSVAGTSVAGTPPTTRSPALVNVRRDTSPTAVPKSPHYGEPGPKTPSEPEVPHGLGLGLTDRERRESIASETGDGETSIRDTASVTSSAAFPSGMLSPVLSGSALSSPRAAYASADTGRGGVGVPSLPTAQSWADVARRQRKG</sequence>
<evidence type="ECO:0000256" key="3">
    <source>
        <dbReference type="ARBA" id="ARBA00022679"/>
    </source>
</evidence>
<dbReference type="Proteomes" id="UP001278766">
    <property type="component" value="Unassembled WGS sequence"/>
</dbReference>
<dbReference type="PANTHER" id="PTHR43671:SF85">
    <property type="entry name" value="KINASE, PUTATIVE-RELATED"/>
    <property type="match status" value="1"/>
</dbReference>
<proteinExistence type="inferred from homology"/>
<evidence type="ECO:0000259" key="10">
    <source>
        <dbReference type="PROSITE" id="PS50011"/>
    </source>
</evidence>
<feature type="compositionally biased region" description="Polar residues" evidence="9">
    <location>
        <begin position="556"/>
        <end position="572"/>
    </location>
</feature>
<evidence type="ECO:0000256" key="5">
    <source>
        <dbReference type="ARBA" id="ARBA00022777"/>
    </source>
</evidence>
<dbReference type="InterPro" id="IPR017441">
    <property type="entry name" value="Protein_kinase_ATP_BS"/>
</dbReference>
<dbReference type="SMART" id="SM00220">
    <property type="entry name" value="S_TKc"/>
    <property type="match status" value="1"/>
</dbReference>
<evidence type="ECO:0000256" key="6">
    <source>
        <dbReference type="ARBA" id="ARBA00022840"/>
    </source>
</evidence>
<name>A0AAE0LNF3_9PEZI</name>
<dbReference type="GO" id="GO:0004674">
    <property type="term" value="F:protein serine/threonine kinase activity"/>
    <property type="evidence" value="ECO:0007669"/>
    <property type="project" value="UniProtKB-KW"/>
</dbReference>
<evidence type="ECO:0000256" key="8">
    <source>
        <dbReference type="SAM" id="Coils"/>
    </source>
</evidence>
<evidence type="ECO:0000256" key="7">
    <source>
        <dbReference type="PROSITE-ProRule" id="PRU10141"/>
    </source>
</evidence>